<dbReference type="GO" id="GO:0140359">
    <property type="term" value="F:ABC-type transporter activity"/>
    <property type="evidence" value="ECO:0007669"/>
    <property type="project" value="InterPro"/>
</dbReference>
<dbReference type="SUPFAM" id="SSF101967">
    <property type="entry name" value="Adhesin YadA, collagen-binding domain"/>
    <property type="match status" value="1"/>
</dbReference>
<feature type="transmembrane region" description="Helical" evidence="5">
    <location>
        <begin position="20"/>
        <end position="42"/>
    </location>
</feature>
<dbReference type="PATRIC" id="fig|2041.4.peg.1648"/>
<proteinExistence type="predicted"/>
<dbReference type="InterPro" id="IPR011049">
    <property type="entry name" value="Serralysin-like_metalloprot_C"/>
</dbReference>
<dbReference type="Proteomes" id="UP000067689">
    <property type="component" value="Chromosome"/>
</dbReference>
<dbReference type="RefSeq" id="WP_067856879.1">
    <property type="nucleotide sequence ID" value="NZ_CP011502.1"/>
</dbReference>
<feature type="transmembrane region" description="Helical" evidence="5">
    <location>
        <begin position="600"/>
        <end position="619"/>
    </location>
</feature>
<dbReference type="STRING" id="2041.AERYTH_07860"/>
<evidence type="ECO:0000256" key="5">
    <source>
        <dbReference type="SAM" id="Phobius"/>
    </source>
</evidence>
<dbReference type="NCBIfam" id="TIGR03062">
    <property type="entry name" value="pip_yhgE_Cterm"/>
    <property type="match status" value="1"/>
</dbReference>
<name>A0A0U4CNC8_9ACTN</name>
<feature type="transmembrane region" description="Helical" evidence="5">
    <location>
        <begin position="539"/>
        <end position="564"/>
    </location>
</feature>
<organism evidence="7 8">
    <name type="scientific">Aeromicrobium erythreum</name>
    <dbReference type="NCBI Taxonomy" id="2041"/>
    <lineage>
        <taxon>Bacteria</taxon>
        <taxon>Bacillati</taxon>
        <taxon>Actinomycetota</taxon>
        <taxon>Actinomycetes</taxon>
        <taxon>Propionibacteriales</taxon>
        <taxon>Nocardioidaceae</taxon>
        <taxon>Aeromicrobium</taxon>
    </lineage>
</organism>
<comment type="subcellular location">
    <subcellularLocation>
        <location evidence="1">Membrane</location>
        <topology evidence="1">Multi-pass membrane protein</topology>
    </subcellularLocation>
</comment>
<evidence type="ECO:0000313" key="7">
    <source>
        <dbReference type="EMBL" id="ALX04614.1"/>
    </source>
</evidence>
<protein>
    <recommendedName>
        <fullName evidence="6">ABC-2 type transporter transmembrane domain-containing protein</fullName>
    </recommendedName>
</protein>
<dbReference type="Gene3D" id="1.10.287.950">
    <property type="entry name" value="Methyl-accepting chemotaxis protein"/>
    <property type="match status" value="2"/>
</dbReference>
<dbReference type="InterPro" id="IPR013525">
    <property type="entry name" value="ABC2_TM"/>
</dbReference>
<dbReference type="KEGG" id="aer:AERYTH_07860"/>
<evidence type="ECO:0000313" key="8">
    <source>
        <dbReference type="Proteomes" id="UP000067689"/>
    </source>
</evidence>
<dbReference type="EMBL" id="CP011502">
    <property type="protein sequence ID" value="ALX04614.1"/>
    <property type="molecule type" value="Genomic_DNA"/>
</dbReference>
<evidence type="ECO:0000256" key="1">
    <source>
        <dbReference type="ARBA" id="ARBA00004141"/>
    </source>
</evidence>
<dbReference type="GO" id="GO:0016020">
    <property type="term" value="C:membrane"/>
    <property type="evidence" value="ECO:0007669"/>
    <property type="project" value="UniProtKB-SubCell"/>
</dbReference>
<dbReference type="SUPFAM" id="SSF58104">
    <property type="entry name" value="Methyl-accepting chemotaxis protein (MCP) signaling domain"/>
    <property type="match status" value="1"/>
</dbReference>
<dbReference type="InterPro" id="IPR017500">
    <property type="entry name" value="Phage_infect_YhgE_N"/>
</dbReference>
<evidence type="ECO:0000256" key="3">
    <source>
        <dbReference type="ARBA" id="ARBA00022989"/>
    </source>
</evidence>
<dbReference type="Pfam" id="PF12698">
    <property type="entry name" value="ABC2_membrane_3"/>
    <property type="match status" value="1"/>
</dbReference>
<evidence type="ECO:0000256" key="4">
    <source>
        <dbReference type="ARBA" id="ARBA00023136"/>
    </source>
</evidence>
<dbReference type="NCBIfam" id="TIGR03057">
    <property type="entry name" value="xxxLxxG_by_4"/>
    <property type="match status" value="6"/>
</dbReference>
<feature type="transmembrane region" description="Helical" evidence="5">
    <location>
        <begin position="570"/>
        <end position="593"/>
    </location>
</feature>
<keyword evidence="4 5" id="KW-0472">Membrane</keyword>
<evidence type="ECO:0000259" key="6">
    <source>
        <dbReference type="Pfam" id="PF12698"/>
    </source>
</evidence>
<feature type="domain" description="ABC-2 type transporter transmembrane" evidence="6">
    <location>
        <begin position="471"/>
        <end position="673"/>
    </location>
</feature>
<accession>A0A0U4CNC8</accession>
<dbReference type="AlphaFoldDB" id="A0A0U4CNC8"/>
<dbReference type="PANTHER" id="PTHR43077">
    <property type="entry name" value="TRANSPORT PERMEASE YVFS-RELATED"/>
    <property type="match status" value="1"/>
</dbReference>
<sequence>MLPTPSLPWFELARFRRSRLTRLAVLAVAIVPLFYGALYIWANIDPTGRLDHVKAAVVNEDQMVEVAGRDGEKQPVAVGRQLAANLVGNDDRNNYDWVLTDPSDARSGLADGRYKAVLTIPRDLSKAATSTSGDPDAAVQGRLDLKTNDAVNFVNGQIADRILEAAKSSLNAQVTRTYLDNLYLGFTDIKSSLEEAADGAGTLADGAGRLGTGADQLADGTRQLSSGAATLADGNRQLAGGAERLDAGAGQLANGLDQLQERTAPLPGQTRQLADGAEQVAGGVAQLDAVVQRVVGGINGSTGQVREQLQTLETSLRDAAQRCRADGVPAATCANLDAGADAAAAARTQVGTVTGRADEIGRQSARLNDGAQRVAAGNRQLADNVPTLVGAIGQASDGADQLQSGTSQLATGAREAAGGADRLASGASRLTDGADQLSDGAGALRDGALRLQDGLTDGSEQVPDYTKDQREKLAKTAATPVTDAADRLNAVASYGEGLAPYFMALALWVGAMSIYLLLRPVSARAIASTTSAVRTALAGFVPGAALSVVQAVLLVGVLLGIVGVDASQPGLLLGLALLTGLVFTAINQTFIAWFGGAGRFLAIVFVCLQLTAAGGTYPIETSPSFFGFLHALLPMTYAVHGLRAATAGGTTGVAFDVFVLVVFAVGALALTALAAKRRERVTMTALHPTLQV</sequence>
<dbReference type="PANTHER" id="PTHR43077:SF5">
    <property type="entry name" value="PHAGE INFECTION PROTEIN"/>
    <property type="match status" value="1"/>
</dbReference>
<keyword evidence="2 5" id="KW-0812">Transmembrane</keyword>
<dbReference type="NCBIfam" id="TIGR03061">
    <property type="entry name" value="pip_yhgE_Nterm"/>
    <property type="match status" value="1"/>
</dbReference>
<dbReference type="OrthoDB" id="9811483at2"/>
<keyword evidence="3 5" id="KW-1133">Transmembrane helix</keyword>
<dbReference type="InterPro" id="IPR023908">
    <property type="entry name" value="xxxLxxG_rpt"/>
</dbReference>
<feature type="transmembrane region" description="Helical" evidence="5">
    <location>
        <begin position="653"/>
        <end position="675"/>
    </location>
</feature>
<dbReference type="InterPro" id="IPR051328">
    <property type="entry name" value="T7SS_ABC-Transporter"/>
</dbReference>
<feature type="transmembrane region" description="Helical" evidence="5">
    <location>
        <begin position="498"/>
        <end position="518"/>
    </location>
</feature>
<dbReference type="InterPro" id="IPR017501">
    <property type="entry name" value="Phage_infect_YhgE_C"/>
</dbReference>
<reference evidence="7 8" key="1">
    <citation type="journal article" date="1991" name="Int. J. Syst. Bacteriol.">
        <title>Description of the erythromycin-producing bacterium Arthrobacter sp. strain NRRL B-3381 as Aeromicrobium erythreum gen. nov., sp. nov.</title>
        <authorList>
            <person name="Miller E.S."/>
            <person name="Woese C.R."/>
            <person name="Brenner S."/>
        </authorList>
    </citation>
    <scope>NUCLEOTIDE SEQUENCE [LARGE SCALE GENOMIC DNA]</scope>
    <source>
        <strain evidence="7 8">AR18</strain>
    </source>
</reference>
<evidence type="ECO:0000256" key="2">
    <source>
        <dbReference type="ARBA" id="ARBA00022692"/>
    </source>
</evidence>
<keyword evidence="8" id="KW-1185">Reference proteome</keyword>
<gene>
    <name evidence="7" type="ORF">AERYTH_07860</name>
</gene>